<proteinExistence type="predicted"/>
<accession>A0AAQ3PBB1</accession>
<sequence>MCISSSKFPCGELVLTSSSSISKFSLALKISSKSVFVTLHNKLCSIFTTICNVNVFFLLASPCRSLLEIPQIMALVLLQGLNSSFMCMRPFVIDLNGFFKAVKFPFI</sequence>
<name>A0AAQ3PBB1_VIGMU</name>
<evidence type="ECO:0000313" key="1">
    <source>
        <dbReference type="EMBL" id="WVZ25380.1"/>
    </source>
</evidence>
<dbReference type="Proteomes" id="UP001374535">
    <property type="component" value="Chromosome 1"/>
</dbReference>
<dbReference type="EMBL" id="CP144700">
    <property type="protein sequence ID" value="WVZ25380.1"/>
    <property type="molecule type" value="Genomic_DNA"/>
</dbReference>
<dbReference type="AlphaFoldDB" id="A0AAQ3PBB1"/>
<organism evidence="1 2">
    <name type="scientific">Vigna mungo</name>
    <name type="common">Black gram</name>
    <name type="synonym">Phaseolus mungo</name>
    <dbReference type="NCBI Taxonomy" id="3915"/>
    <lineage>
        <taxon>Eukaryota</taxon>
        <taxon>Viridiplantae</taxon>
        <taxon>Streptophyta</taxon>
        <taxon>Embryophyta</taxon>
        <taxon>Tracheophyta</taxon>
        <taxon>Spermatophyta</taxon>
        <taxon>Magnoliopsida</taxon>
        <taxon>eudicotyledons</taxon>
        <taxon>Gunneridae</taxon>
        <taxon>Pentapetalae</taxon>
        <taxon>rosids</taxon>
        <taxon>fabids</taxon>
        <taxon>Fabales</taxon>
        <taxon>Fabaceae</taxon>
        <taxon>Papilionoideae</taxon>
        <taxon>50 kb inversion clade</taxon>
        <taxon>NPAAA clade</taxon>
        <taxon>indigoferoid/millettioid clade</taxon>
        <taxon>Phaseoleae</taxon>
        <taxon>Vigna</taxon>
    </lineage>
</organism>
<protein>
    <submittedName>
        <fullName evidence="1">Uncharacterized protein</fullName>
    </submittedName>
</protein>
<evidence type="ECO:0000313" key="2">
    <source>
        <dbReference type="Proteomes" id="UP001374535"/>
    </source>
</evidence>
<keyword evidence="2" id="KW-1185">Reference proteome</keyword>
<reference evidence="1 2" key="1">
    <citation type="journal article" date="2023" name="Life. Sci Alliance">
        <title>Evolutionary insights into 3D genome organization and epigenetic landscape of Vigna mungo.</title>
        <authorList>
            <person name="Junaid A."/>
            <person name="Singh B."/>
            <person name="Bhatia S."/>
        </authorList>
    </citation>
    <scope>NUCLEOTIDE SEQUENCE [LARGE SCALE GENOMIC DNA]</scope>
    <source>
        <strain evidence="1">Urdbean</strain>
    </source>
</reference>
<gene>
    <name evidence="1" type="ORF">V8G54_003924</name>
</gene>